<proteinExistence type="predicted"/>
<evidence type="ECO:0008006" key="4">
    <source>
        <dbReference type="Google" id="ProtNLM"/>
    </source>
</evidence>
<feature type="region of interest" description="Disordered" evidence="1">
    <location>
        <begin position="1"/>
        <end position="44"/>
    </location>
</feature>
<protein>
    <recommendedName>
        <fullName evidence="4">OTU domain-containing protein</fullName>
    </recommendedName>
</protein>
<feature type="compositionally biased region" description="Basic and acidic residues" evidence="1">
    <location>
        <begin position="138"/>
        <end position="154"/>
    </location>
</feature>
<name>A0A2P8GKK5_9BACT</name>
<gene>
    <name evidence="2" type="ORF">CLV42_10264</name>
</gene>
<organism evidence="2 3">
    <name type="scientific">Chitinophaga ginsengisoli</name>
    <dbReference type="NCBI Taxonomy" id="363837"/>
    <lineage>
        <taxon>Bacteria</taxon>
        <taxon>Pseudomonadati</taxon>
        <taxon>Bacteroidota</taxon>
        <taxon>Chitinophagia</taxon>
        <taxon>Chitinophagales</taxon>
        <taxon>Chitinophagaceae</taxon>
        <taxon>Chitinophaga</taxon>
    </lineage>
</organism>
<evidence type="ECO:0000313" key="3">
    <source>
        <dbReference type="Proteomes" id="UP000240978"/>
    </source>
</evidence>
<feature type="region of interest" description="Disordered" evidence="1">
    <location>
        <begin position="105"/>
        <end position="156"/>
    </location>
</feature>
<dbReference type="Proteomes" id="UP000240978">
    <property type="component" value="Unassembled WGS sequence"/>
</dbReference>
<feature type="compositionally biased region" description="Polar residues" evidence="1">
    <location>
        <begin position="7"/>
        <end position="17"/>
    </location>
</feature>
<evidence type="ECO:0000313" key="2">
    <source>
        <dbReference type="EMBL" id="PSL34493.1"/>
    </source>
</evidence>
<dbReference type="EMBL" id="PYGK01000002">
    <property type="protein sequence ID" value="PSL34493.1"/>
    <property type="molecule type" value="Genomic_DNA"/>
</dbReference>
<keyword evidence="3" id="KW-1185">Reference proteome</keyword>
<feature type="compositionally biased region" description="Basic and acidic residues" evidence="1">
    <location>
        <begin position="28"/>
        <end position="37"/>
    </location>
</feature>
<accession>A0A2P8GKK5</accession>
<reference evidence="2 3" key="1">
    <citation type="submission" date="2018-03" db="EMBL/GenBank/DDBJ databases">
        <title>Genomic Encyclopedia of Archaeal and Bacterial Type Strains, Phase II (KMG-II): from individual species to whole genera.</title>
        <authorList>
            <person name="Goeker M."/>
        </authorList>
    </citation>
    <scope>NUCLEOTIDE SEQUENCE [LARGE SCALE GENOMIC DNA]</scope>
    <source>
        <strain evidence="2 3">DSM 18107</strain>
    </source>
</reference>
<sequence>MNVATAMATSNSNTSGISMPAVHPYQKKAVEKGDKQETPAQTYDIESATTVEPFQLKPDRTGLPADSHQPLSFATVQGDHVVQRVIKSKDLAGFLQEQIELQHNEGIGKSSKGKGTPISPQESTGSGKPKAPEPSVEGPRESTKDKGKEPEEAPPKYTTLGFEHEFAQMTDGPLRGVSHLELATSDMRMPLTNLPFVIETDAGNEVELVSPPFLFETHPEIPIPDPEEVAFVDHMLEMALRTHTRQDGSTTLTTFMQAFGAAYGFTFDWKVNKKQQVELEPKNMTYNTDASIYKGIIKSGVHAFSTATLGNIHIGPGVKGVTGGMASDELDKIDKEELAKSGGNATGAVVSQANLATDARVIEMMRQLGTERGEQVETYLTALSDHFRQKLLFRTFGNKREGMEALLDGLLILSRQVEALYSKSGMWRMRDRRDHFKTQMKNYMSMLAEPDLSQGETVKVAGNLAKLLADSAKELGEPYQGSTLTVTTTLEDREKGVKETREEVTLDVFGQQLVHQLKTLPELGSGSPSLRMFLGMLARTLAGQLAVPAQKKLKEAQEKRFKSDIYKNRMNENVIGVEASLTSRVKDLDQAWVKDNIINVGTGILEPEDWQEVVKLLGKGSDFRRNMEIEIPSPEPKKGVADETFKKLTQYRGKLGKQVLDTMDTVLKYINTKKLTTDNPDNSPIAPKKTPNFMGHDASFIDPRQDTFLDTDRIQLPQYWPNRRLHVLEIRWRSTEQLRKLRTFYESGFAPQVRERYIHRPTGVGNELWTAFLQEINQVERQPVDDRPYAYGNMYASVAEENKKAQTAPSTSSAKKEEKRSFAADEFDLIENVGGGDCLFHALAGEDLDAEDVLQERAQIAEVRTGMVGNINRNAHAIVTALYQTGVVNDDDLRFLMEGRHAIPHNVLAAMQRIPGIYAGDEEIQQWCMHGEGNRTVFVIDINGTLTRFDNTGPHPVPYTPLTRTAVLTNGMQTSTVTLFKTPNHWRQVTAIRGVVPPPPVDDSTSKSE</sequence>
<comment type="caution">
    <text evidence="2">The sequence shown here is derived from an EMBL/GenBank/DDBJ whole genome shotgun (WGS) entry which is preliminary data.</text>
</comment>
<evidence type="ECO:0000256" key="1">
    <source>
        <dbReference type="SAM" id="MobiDB-lite"/>
    </source>
</evidence>
<dbReference type="AlphaFoldDB" id="A0A2P8GKK5"/>